<evidence type="ECO:0000256" key="1">
    <source>
        <dbReference type="SAM" id="Phobius"/>
    </source>
</evidence>
<feature type="transmembrane region" description="Helical" evidence="1">
    <location>
        <begin position="45"/>
        <end position="62"/>
    </location>
</feature>
<dbReference type="EMBL" id="JAAKGU010000003">
    <property type="protein sequence ID" value="NGM82692.1"/>
    <property type="molecule type" value="Genomic_DNA"/>
</dbReference>
<evidence type="ECO:0000313" key="3">
    <source>
        <dbReference type="Proteomes" id="UP000480151"/>
    </source>
</evidence>
<reference evidence="2 3" key="1">
    <citation type="submission" date="2020-02" db="EMBL/GenBank/DDBJ databases">
        <authorList>
            <person name="Gao J."/>
            <person name="Sun J."/>
        </authorList>
    </citation>
    <scope>NUCLEOTIDE SEQUENCE [LARGE SCALE GENOMIC DNA]</scope>
    <source>
        <strain evidence="2 3">7124</strain>
    </source>
</reference>
<sequence>MEEKPATNKNRALMCLSLLLLTDIALFLLHLNNYYLRPLFKPPEFFLLLYNVVFFVIILILLKRIYTLIISGFFLAIFLLFALIYYSLSEYKYDYFQSPKETQTLIVKYSMASMGEYSYTYEFYKKSLFGLLMKKMKGQEYQDQILNFEDYQTAEQVLGMDDPEWLSEKEIIFHTLAGDKKIKIK</sequence>
<comment type="caution">
    <text evidence="2">The sequence shown here is derived from an EMBL/GenBank/DDBJ whole genome shotgun (WGS) entry which is preliminary data.</text>
</comment>
<keyword evidence="3" id="KW-1185">Reference proteome</keyword>
<proteinExistence type="predicted"/>
<accession>A0A6M1PK32</accession>
<dbReference type="AlphaFoldDB" id="A0A6M1PK32"/>
<keyword evidence="1" id="KW-1133">Transmembrane helix</keyword>
<organism evidence="2 3">
    <name type="scientific">Paenibacillus apii</name>
    <dbReference type="NCBI Taxonomy" id="1850370"/>
    <lineage>
        <taxon>Bacteria</taxon>
        <taxon>Bacillati</taxon>
        <taxon>Bacillota</taxon>
        <taxon>Bacilli</taxon>
        <taxon>Bacillales</taxon>
        <taxon>Paenibacillaceae</taxon>
        <taxon>Paenibacillus</taxon>
    </lineage>
</organism>
<name>A0A6M1PK32_9BACL</name>
<keyword evidence="1" id="KW-0812">Transmembrane</keyword>
<keyword evidence="1" id="KW-0472">Membrane</keyword>
<gene>
    <name evidence="2" type="ORF">G5B47_09720</name>
</gene>
<dbReference type="Proteomes" id="UP000480151">
    <property type="component" value="Unassembled WGS sequence"/>
</dbReference>
<dbReference type="RefSeq" id="WP_165097333.1">
    <property type="nucleotide sequence ID" value="NZ_JAAKGU010000003.1"/>
</dbReference>
<feature type="transmembrane region" description="Helical" evidence="1">
    <location>
        <begin position="69"/>
        <end position="88"/>
    </location>
</feature>
<protein>
    <submittedName>
        <fullName evidence="2">Uncharacterized protein</fullName>
    </submittedName>
</protein>
<evidence type="ECO:0000313" key="2">
    <source>
        <dbReference type="EMBL" id="NGM82692.1"/>
    </source>
</evidence>
<feature type="transmembrane region" description="Helical" evidence="1">
    <location>
        <begin position="12"/>
        <end position="33"/>
    </location>
</feature>